<comment type="caution">
    <text evidence="1">The sequence shown here is derived from an EMBL/GenBank/DDBJ whole genome shotgun (WGS) entry which is preliminary data.</text>
</comment>
<name>A0A8J7DZS0_9CYAN</name>
<dbReference type="EMBL" id="JADEWZ010000045">
    <property type="protein sequence ID" value="MBE9118388.1"/>
    <property type="molecule type" value="Genomic_DNA"/>
</dbReference>
<dbReference type="AlphaFoldDB" id="A0A8J7DZS0"/>
<keyword evidence="2" id="KW-1185">Reference proteome</keyword>
<reference evidence="1" key="1">
    <citation type="submission" date="2020-10" db="EMBL/GenBank/DDBJ databases">
        <authorList>
            <person name="Castelo-Branco R."/>
            <person name="Eusebio N."/>
            <person name="Adriana R."/>
            <person name="Vieira A."/>
            <person name="Brugerolle De Fraissinette N."/>
            <person name="Rezende De Castro R."/>
            <person name="Schneider M.P."/>
            <person name="Vasconcelos V."/>
            <person name="Leao P.N."/>
        </authorList>
    </citation>
    <scope>NUCLEOTIDE SEQUENCE</scope>
    <source>
        <strain evidence="1">LEGE 07157</strain>
    </source>
</reference>
<sequence length="125" mass="14026">MNFQSKISFLAVFGLLVSLTSGCSFFEKSVNFPASRLKIEIQDLQLDSTNKKNLKVVTYAETKDLKKEKESIRIPQYSNGYTTIIAVKSNDTVKLMDFFVTDVNATTYITSTASTAKFTIVIPNY</sequence>
<protein>
    <recommendedName>
        <fullName evidence="3">Lipoprotein</fullName>
    </recommendedName>
</protein>
<organism evidence="1 2">
    <name type="scientific">Lusitaniella coriacea LEGE 07157</name>
    <dbReference type="NCBI Taxonomy" id="945747"/>
    <lineage>
        <taxon>Bacteria</taxon>
        <taxon>Bacillati</taxon>
        <taxon>Cyanobacteriota</taxon>
        <taxon>Cyanophyceae</taxon>
        <taxon>Spirulinales</taxon>
        <taxon>Lusitaniellaceae</taxon>
        <taxon>Lusitaniella</taxon>
    </lineage>
</organism>
<evidence type="ECO:0000313" key="2">
    <source>
        <dbReference type="Proteomes" id="UP000654482"/>
    </source>
</evidence>
<dbReference type="Proteomes" id="UP000654482">
    <property type="component" value="Unassembled WGS sequence"/>
</dbReference>
<evidence type="ECO:0008006" key="3">
    <source>
        <dbReference type="Google" id="ProtNLM"/>
    </source>
</evidence>
<accession>A0A8J7DZS0</accession>
<proteinExistence type="predicted"/>
<gene>
    <name evidence="1" type="ORF">IQ249_21075</name>
</gene>
<evidence type="ECO:0000313" key="1">
    <source>
        <dbReference type="EMBL" id="MBE9118388.1"/>
    </source>
</evidence>
<dbReference type="PROSITE" id="PS51257">
    <property type="entry name" value="PROKAR_LIPOPROTEIN"/>
    <property type="match status" value="1"/>
</dbReference>